<keyword evidence="7 10" id="KW-0443">Lipid metabolism</keyword>
<evidence type="ECO:0000313" key="13">
    <source>
        <dbReference type="Proteomes" id="UP001627154"/>
    </source>
</evidence>
<feature type="transmembrane region" description="Helical" evidence="10">
    <location>
        <begin position="166"/>
        <end position="185"/>
    </location>
</feature>
<reference evidence="12 13" key="1">
    <citation type="journal article" date="2024" name="bioRxiv">
        <title>A reference genome for Trichogramma kaykai: A tiny desert-dwelling parasitoid wasp with competing sex-ratio distorters.</title>
        <authorList>
            <person name="Culotta J."/>
            <person name="Lindsey A.R."/>
        </authorList>
    </citation>
    <scope>NUCLEOTIDE SEQUENCE [LARGE SCALE GENOMIC DNA]</scope>
    <source>
        <strain evidence="12 13">KSX58</strain>
    </source>
</reference>
<keyword evidence="6 10" id="KW-1133">Transmembrane helix</keyword>
<feature type="transmembrane region" description="Helical" evidence="10">
    <location>
        <begin position="112"/>
        <end position="131"/>
    </location>
</feature>
<evidence type="ECO:0000256" key="5">
    <source>
        <dbReference type="ARBA" id="ARBA00022832"/>
    </source>
</evidence>
<keyword evidence="13" id="KW-1185">Reference proteome</keyword>
<dbReference type="Proteomes" id="UP001627154">
    <property type="component" value="Unassembled WGS sequence"/>
</dbReference>
<evidence type="ECO:0000256" key="11">
    <source>
        <dbReference type="SAM" id="MobiDB-lite"/>
    </source>
</evidence>
<dbReference type="GO" id="GO:0016020">
    <property type="term" value="C:membrane"/>
    <property type="evidence" value="ECO:0007669"/>
    <property type="project" value="UniProtKB-SubCell"/>
</dbReference>
<keyword evidence="9 10" id="KW-0275">Fatty acid biosynthesis</keyword>
<gene>
    <name evidence="12" type="ORF">TKK_013721</name>
</gene>
<dbReference type="AlphaFoldDB" id="A0ABD2WFB6"/>
<dbReference type="Pfam" id="PF01151">
    <property type="entry name" value="ELO"/>
    <property type="match status" value="1"/>
</dbReference>
<keyword evidence="2 10" id="KW-0444">Lipid biosynthesis</keyword>
<evidence type="ECO:0000256" key="1">
    <source>
        <dbReference type="ARBA" id="ARBA00004141"/>
    </source>
</evidence>
<dbReference type="EC" id="2.3.1.199" evidence="10"/>
<evidence type="ECO:0000256" key="6">
    <source>
        <dbReference type="ARBA" id="ARBA00022989"/>
    </source>
</evidence>
<dbReference type="InterPro" id="IPR030457">
    <property type="entry name" value="ELO_CS"/>
</dbReference>
<evidence type="ECO:0000256" key="4">
    <source>
        <dbReference type="ARBA" id="ARBA00022692"/>
    </source>
</evidence>
<feature type="transmembrane region" description="Helical" evidence="10">
    <location>
        <begin position="230"/>
        <end position="255"/>
    </location>
</feature>
<feature type="region of interest" description="Disordered" evidence="11">
    <location>
        <begin position="263"/>
        <end position="296"/>
    </location>
</feature>
<comment type="catalytic activity">
    <reaction evidence="10">
        <text>a very-long-chain acyl-CoA + malonyl-CoA + H(+) = a very-long-chain 3-oxoacyl-CoA + CO2 + CoA</text>
        <dbReference type="Rhea" id="RHEA:32727"/>
        <dbReference type="ChEBI" id="CHEBI:15378"/>
        <dbReference type="ChEBI" id="CHEBI:16526"/>
        <dbReference type="ChEBI" id="CHEBI:57287"/>
        <dbReference type="ChEBI" id="CHEBI:57384"/>
        <dbReference type="ChEBI" id="CHEBI:90725"/>
        <dbReference type="ChEBI" id="CHEBI:90736"/>
        <dbReference type="EC" id="2.3.1.199"/>
    </reaction>
</comment>
<accession>A0ABD2WFB6</accession>
<sequence length="296" mass="34551">MSFILDKYNDIIWKRYDPRTSDWFLVSAPGPLLAIVAFYVYFSTSLGPRLMKDRQPFTLRKTLIVYNFIQVILSIYLVYEGLMAGWLNDYSFKCQPVDYSDNPKAMRMAKGVYLYFACKLIELLDTVFFVLRKKQRQISFLHVYHHAMMPVCAWIGVRYVPGGHPTLLGVINSFIHVLMYAYYMLSAFGPEMQKYLWWKRHLTSLQLVQFSIILVHNLQILFTDCNFPKFLAFLLCINAGLFIYLFGSFYVKNYIKDNNQDKMKKDDEKLNGGSSNSSSKSNGHSNGYDKSRTKMD</sequence>
<evidence type="ECO:0000256" key="8">
    <source>
        <dbReference type="ARBA" id="ARBA00023136"/>
    </source>
</evidence>
<dbReference type="GO" id="GO:0009922">
    <property type="term" value="F:fatty acid elongase activity"/>
    <property type="evidence" value="ECO:0007669"/>
    <property type="project" value="UniProtKB-EC"/>
</dbReference>
<organism evidence="12 13">
    <name type="scientific">Trichogramma kaykai</name>
    <dbReference type="NCBI Taxonomy" id="54128"/>
    <lineage>
        <taxon>Eukaryota</taxon>
        <taxon>Metazoa</taxon>
        <taxon>Ecdysozoa</taxon>
        <taxon>Arthropoda</taxon>
        <taxon>Hexapoda</taxon>
        <taxon>Insecta</taxon>
        <taxon>Pterygota</taxon>
        <taxon>Neoptera</taxon>
        <taxon>Endopterygota</taxon>
        <taxon>Hymenoptera</taxon>
        <taxon>Apocrita</taxon>
        <taxon>Proctotrupomorpha</taxon>
        <taxon>Chalcidoidea</taxon>
        <taxon>Trichogrammatidae</taxon>
        <taxon>Trichogramma</taxon>
    </lineage>
</organism>
<dbReference type="PROSITE" id="PS01188">
    <property type="entry name" value="ELO"/>
    <property type="match status" value="1"/>
</dbReference>
<feature type="transmembrane region" description="Helical" evidence="10">
    <location>
        <begin position="197"/>
        <end position="218"/>
    </location>
</feature>
<protein>
    <recommendedName>
        <fullName evidence="10">Elongation of very long chain fatty acids protein</fullName>
        <ecNumber evidence="10">2.3.1.199</ecNumber>
    </recommendedName>
    <alternativeName>
        <fullName evidence="10">Very-long-chain 3-oxoacyl-CoA synthase</fullName>
    </alternativeName>
</protein>
<proteinExistence type="inferred from homology"/>
<evidence type="ECO:0000256" key="10">
    <source>
        <dbReference type="RuleBase" id="RU361115"/>
    </source>
</evidence>
<feature type="transmembrane region" description="Helical" evidence="10">
    <location>
        <begin position="63"/>
        <end position="79"/>
    </location>
</feature>
<comment type="caution">
    <text evidence="12">The sequence shown here is derived from an EMBL/GenBank/DDBJ whole genome shotgun (WGS) entry which is preliminary data.</text>
</comment>
<feature type="compositionally biased region" description="Low complexity" evidence="11">
    <location>
        <begin position="271"/>
        <end position="286"/>
    </location>
</feature>
<feature type="transmembrane region" description="Helical" evidence="10">
    <location>
        <begin position="23"/>
        <end position="42"/>
    </location>
</feature>
<keyword evidence="8 10" id="KW-0472">Membrane</keyword>
<dbReference type="GO" id="GO:0006633">
    <property type="term" value="P:fatty acid biosynthetic process"/>
    <property type="evidence" value="ECO:0007669"/>
    <property type="project" value="UniProtKB-KW"/>
</dbReference>
<keyword evidence="4 10" id="KW-0812">Transmembrane</keyword>
<evidence type="ECO:0000313" key="12">
    <source>
        <dbReference type="EMBL" id="KAL3391822.1"/>
    </source>
</evidence>
<keyword evidence="5 10" id="KW-0276">Fatty acid metabolism</keyword>
<name>A0ABD2WFB6_9HYME</name>
<evidence type="ECO:0000256" key="2">
    <source>
        <dbReference type="ARBA" id="ARBA00022516"/>
    </source>
</evidence>
<comment type="subcellular location">
    <subcellularLocation>
        <location evidence="1">Membrane</location>
        <topology evidence="1">Multi-pass membrane protein</topology>
    </subcellularLocation>
</comment>
<evidence type="ECO:0000256" key="3">
    <source>
        <dbReference type="ARBA" id="ARBA00022679"/>
    </source>
</evidence>
<keyword evidence="3 10" id="KW-0808">Transferase</keyword>
<dbReference type="InterPro" id="IPR002076">
    <property type="entry name" value="ELO_fam"/>
</dbReference>
<evidence type="ECO:0000256" key="7">
    <source>
        <dbReference type="ARBA" id="ARBA00023098"/>
    </source>
</evidence>
<evidence type="ECO:0000256" key="9">
    <source>
        <dbReference type="ARBA" id="ARBA00023160"/>
    </source>
</evidence>
<feature type="transmembrane region" description="Helical" evidence="10">
    <location>
        <begin position="143"/>
        <end position="160"/>
    </location>
</feature>
<dbReference type="PANTHER" id="PTHR11157">
    <property type="entry name" value="FATTY ACID ACYL TRANSFERASE-RELATED"/>
    <property type="match status" value="1"/>
</dbReference>
<dbReference type="EMBL" id="JBJJXI010000108">
    <property type="protein sequence ID" value="KAL3391822.1"/>
    <property type="molecule type" value="Genomic_DNA"/>
</dbReference>
<feature type="compositionally biased region" description="Basic and acidic residues" evidence="11">
    <location>
        <begin position="287"/>
        <end position="296"/>
    </location>
</feature>
<comment type="similarity">
    <text evidence="10">Belongs to the ELO family.</text>
</comment>
<dbReference type="PANTHER" id="PTHR11157:SF28">
    <property type="entry name" value="ELONGATION OF VERY LONG CHAIN FATTY ACIDS PROTEIN"/>
    <property type="match status" value="1"/>
</dbReference>